<comment type="caution">
    <text evidence="1">The sequence shown here is derived from an EMBL/GenBank/DDBJ whole genome shotgun (WGS) entry which is preliminary data.</text>
</comment>
<reference evidence="1" key="2">
    <citation type="submission" date="2020-09" db="EMBL/GenBank/DDBJ databases">
        <authorList>
            <person name="Sun Q."/>
            <person name="Ohkuma M."/>
        </authorList>
    </citation>
    <scope>NUCLEOTIDE SEQUENCE</scope>
    <source>
        <strain evidence="1">JCM 14719</strain>
    </source>
</reference>
<keyword evidence="2" id="KW-1185">Reference proteome</keyword>
<name>A0A8J3BHC6_9BACI</name>
<proteinExistence type="predicted"/>
<dbReference type="Proteomes" id="UP000637720">
    <property type="component" value="Unassembled WGS sequence"/>
</dbReference>
<evidence type="ECO:0000313" key="1">
    <source>
        <dbReference type="EMBL" id="GGK03578.1"/>
    </source>
</evidence>
<organism evidence="1 2">
    <name type="scientific">Calditerricola satsumensis</name>
    <dbReference type="NCBI Taxonomy" id="373054"/>
    <lineage>
        <taxon>Bacteria</taxon>
        <taxon>Bacillati</taxon>
        <taxon>Bacillota</taxon>
        <taxon>Bacilli</taxon>
        <taxon>Bacillales</taxon>
        <taxon>Bacillaceae</taxon>
        <taxon>Calditerricola</taxon>
    </lineage>
</organism>
<dbReference type="InterPro" id="IPR038693">
    <property type="entry name" value="PaaB_sf"/>
</dbReference>
<dbReference type="Gene3D" id="3.10.20.520">
    <property type="entry name" value="Phenylacetic acid degradation B"/>
    <property type="match status" value="1"/>
</dbReference>
<protein>
    <submittedName>
        <fullName evidence="1">Uncharacterized protein</fullName>
    </submittedName>
</protein>
<sequence>MHIGTVRAPSGRLAAAYANWVYDEEDWAELCVVPRNCVFWVKELGDPYDKQRGA</sequence>
<evidence type="ECO:0000313" key="2">
    <source>
        <dbReference type="Proteomes" id="UP000637720"/>
    </source>
</evidence>
<reference evidence="1" key="1">
    <citation type="journal article" date="2014" name="Int. J. Syst. Evol. Microbiol.">
        <title>Complete genome sequence of Corynebacterium casei LMG S-19264T (=DSM 44701T), isolated from a smear-ripened cheese.</title>
        <authorList>
            <consortium name="US DOE Joint Genome Institute (JGI-PGF)"/>
            <person name="Walter F."/>
            <person name="Albersmeier A."/>
            <person name="Kalinowski J."/>
            <person name="Ruckert C."/>
        </authorList>
    </citation>
    <scope>NUCLEOTIDE SEQUENCE</scope>
    <source>
        <strain evidence="1">JCM 14719</strain>
    </source>
</reference>
<accession>A0A8J3BHC6</accession>
<dbReference type="EMBL" id="BMOF01000037">
    <property type="protein sequence ID" value="GGK03578.1"/>
    <property type="molecule type" value="Genomic_DNA"/>
</dbReference>
<gene>
    <name evidence="1" type="ORF">GCM10007043_17150</name>
</gene>
<dbReference type="AlphaFoldDB" id="A0A8J3BHC6"/>